<dbReference type="STRING" id="1123010.SAMN02745724_04228"/>
<evidence type="ECO:0000313" key="1">
    <source>
        <dbReference type="EMBL" id="SFD33186.1"/>
    </source>
</evidence>
<dbReference type="InterPro" id="IPR027268">
    <property type="entry name" value="Peptidase_M4/M1_CTD_sf"/>
</dbReference>
<dbReference type="RefSeq" id="WP_091989405.1">
    <property type="nucleotide sequence ID" value="NZ_FOLO01000049.1"/>
</dbReference>
<reference evidence="1 2" key="1">
    <citation type="submission" date="2016-10" db="EMBL/GenBank/DDBJ databases">
        <authorList>
            <person name="de Groot N.N."/>
        </authorList>
    </citation>
    <scope>NUCLEOTIDE SEQUENCE [LARGE SCALE GENOMIC DNA]</scope>
    <source>
        <strain evidence="1 2">DSM 6059</strain>
    </source>
</reference>
<dbReference type="Proteomes" id="UP000198862">
    <property type="component" value="Unassembled WGS sequence"/>
</dbReference>
<keyword evidence="2" id="KW-1185">Reference proteome</keyword>
<dbReference type="AlphaFoldDB" id="A0A1I1RFL1"/>
<organism evidence="1 2">
    <name type="scientific">Pseudoalteromonas denitrificans DSM 6059</name>
    <dbReference type="NCBI Taxonomy" id="1123010"/>
    <lineage>
        <taxon>Bacteria</taxon>
        <taxon>Pseudomonadati</taxon>
        <taxon>Pseudomonadota</taxon>
        <taxon>Gammaproteobacteria</taxon>
        <taxon>Alteromonadales</taxon>
        <taxon>Pseudoalteromonadaceae</taxon>
        <taxon>Pseudoalteromonas</taxon>
    </lineage>
</organism>
<protein>
    <recommendedName>
        <fullName evidence="3">Peptidase M61 catalytic domain-containing protein</fullName>
    </recommendedName>
</protein>
<dbReference type="OrthoDB" id="1467486at2"/>
<name>A0A1I1RFL1_9GAMM</name>
<evidence type="ECO:0008006" key="3">
    <source>
        <dbReference type="Google" id="ProtNLM"/>
    </source>
</evidence>
<accession>A0A1I1RFL1</accession>
<gene>
    <name evidence="1" type="ORF">SAMN02745724_04228</name>
</gene>
<proteinExistence type="predicted"/>
<sequence length="454" mass="52411">MHCFYVFMLFFPSILFAKIDYFVDISKDLKNIKVDICSSTVLPSLFELGRSNALFNITSLNIISKSGDRRGLNLYSNKLYIGNTKLGDCLAYQVNLNQSLKKAEKYAIKNTVFIDNRDWLFYPKNEQKVYIKFNLNNLQHQISTPFPKAKKIKNDVTFILKRNAIEYESKTVIGNIRLESLIFGNAKLELALIGLNNHKRQNEYIKWVQDMANILDQHTGLFPQRPVQILITEISSNNGPVPWAEVQRGGGASVQFYVDKNLKIETFYQDWTAVHELSHLYLPKFNTEDLWLSEGLATYYQVVLRARAGFTNDLEGWEKMLDGFERGMRDENGLNLRQTNETMHYYWGGAAYFLIVDVALRERKKTSLFDIINKFVKCCITEKGPWSAEKFTAKLDSLSGTNIFTKLLYQEALNRSFPNVNPVLEKLGIYKSYFGGVSLKNHQSYQVRQSIMSQ</sequence>
<dbReference type="EMBL" id="FOLO01000049">
    <property type="protein sequence ID" value="SFD33186.1"/>
    <property type="molecule type" value="Genomic_DNA"/>
</dbReference>
<dbReference type="Gene3D" id="1.10.390.10">
    <property type="entry name" value="Neutral Protease Domain 2"/>
    <property type="match status" value="1"/>
</dbReference>
<evidence type="ECO:0000313" key="2">
    <source>
        <dbReference type="Proteomes" id="UP000198862"/>
    </source>
</evidence>